<dbReference type="Gene3D" id="4.10.800.10">
    <property type="entry name" value="Thyroglobulin type-1"/>
    <property type="match status" value="2"/>
</dbReference>
<sequence length="495" mass="54983">MGTRSASAYKQHAFQAPAADPVCGSTDHRVSFAEGRENGISQYRYSSSPAAPVLIHHRLLLYHPRTFLRSRSVRIRSGLNESIRSGALRLALHHRPRGVNGTSILCEREFCRTFRHKPGCSAPAIECSINNATHNGIWLPSPTTCNCCDYCLPLFGQGAHCSTGGPGTGITVGRCGHGLTCDPEQLTCVRMKTECHDAQDDYDARHLRGETGAMEQRPLCDGKGKYAAFECVPAQTCFCQSEDGERIFGESLNMGATTMQNMHCACSRFNHKIKESLSSGVRFPVIGPRCTSDGNFHPVQCINRICYCVHRVTGLIRGEKTVNLDTEPISELPCYNPDLDLFPNQVEGDPPFNYTTPCYESMREKIELILQGEEDGFNIDFFTSVSDCMPDGTFGRVITRNGTKICIDDRAQRIGDYEAEPGSESFKSMDCKCAKTSFLMATSKEKPICCKNGNFRKIQCHRGQCRCVDSDGRQISRESSDVRTLSCYTEDWKQC</sequence>
<dbReference type="Pfam" id="PF00086">
    <property type="entry name" value="Thyroglobulin_1"/>
    <property type="match status" value="2"/>
</dbReference>
<keyword evidence="3" id="KW-0677">Repeat</keyword>
<dbReference type="Proteomes" id="UP000837857">
    <property type="component" value="Chromosome 23"/>
</dbReference>
<protein>
    <recommendedName>
        <fullName evidence="6">Thyroglobulin type-1 domain-containing protein</fullName>
    </recommendedName>
</protein>
<dbReference type="InterPro" id="IPR051950">
    <property type="entry name" value="Dev_reg/Prot_inhib"/>
</dbReference>
<evidence type="ECO:0000313" key="8">
    <source>
        <dbReference type="Proteomes" id="UP000837857"/>
    </source>
</evidence>
<keyword evidence="8" id="KW-1185">Reference proteome</keyword>
<feature type="domain" description="Thyroglobulin type-1" evidence="6">
    <location>
        <begin position="441"/>
        <end position="487"/>
    </location>
</feature>
<comment type="subcellular location">
    <subcellularLocation>
        <location evidence="1">Secreted</location>
    </subcellularLocation>
</comment>
<evidence type="ECO:0000256" key="2">
    <source>
        <dbReference type="ARBA" id="ARBA00022525"/>
    </source>
</evidence>
<evidence type="ECO:0000256" key="4">
    <source>
        <dbReference type="ARBA" id="ARBA00023157"/>
    </source>
</evidence>
<dbReference type="PANTHER" id="PTHR12352:SF3">
    <property type="entry name" value="NIDOGEN-2"/>
    <property type="match status" value="1"/>
</dbReference>
<feature type="domain" description="Thyroglobulin type-1" evidence="6">
    <location>
        <begin position="263"/>
        <end position="334"/>
    </location>
</feature>
<organism evidence="7 8">
    <name type="scientific">Iphiclides podalirius</name>
    <name type="common">scarce swallowtail</name>
    <dbReference type="NCBI Taxonomy" id="110791"/>
    <lineage>
        <taxon>Eukaryota</taxon>
        <taxon>Metazoa</taxon>
        <taxon>Ecdysozoa</taxon>
        <taxon>Arthropoda</taxon>
        <taxon>Hexapoda</taxon>
        <taxon>Insecta</taxon>
        <taxon>Pterygota</taxon>
        <taxon>Neoptera</taxon>
        <taxon>Endopterygota</taxon>
        <taxon>Lepidoptera</taxon>
        <taxon>Glossata</taxon>
        <taxon>Ditrysia</taxon>
        <taxon>Papilionoidea</taxon>
        <taxon>Papilionidae</taxon>
        <taxon>Papilioninae</taxon>
        <taxon>Iphiclides</taxon>
    </lineage>
</organism>
<evidence type="ECO:0000256" key="3">
    <source>
        <dbReference type="ARBA" id="ARBA00022737"/>
    </source>
</evidence>
<dbReference type="EMBL" id="OW152835">
    <property type="protein sequence ID" value="CAH2056383.1"/>
    <property type="molecule type" value="Genomic_DNA"/>
</dbReference>
<feature type="disulfide bond" evidence="5">
    <location>
        <begin position="467"/>
        <end position="487"/>
    </location>
</feature>
<dbReference type="PANTHER" id="PTHR12352">
    <property type="entry name" value="SECRETED MODULAR CALCIUM-BINDING PROTEIN"/>
    <property type="match status" value="1"/>
</dbReference>
<keyword evidence="4 5" id="KW-1015">Disulfide bond</keyword>
<evidence type="ECO:0000256" key="1">
    <source>
        <dbReference type="ARBA" id="ARBA00004613"/>
    </source>
</evidence>
<feature type="non-terminal residue" evidence="7">
    <location>
        <position position="495"/>
    </location>
</feature>
<proteinExistence type="predicted"/>
<dbReference type="SMART" id="SM00211">
    <property type="entry name" value="TY"/>
    <property type="match status" value="2"/>
</dbReference>
<accession>A0ABN8IFN0</accession>
<dbReference type="SUPFAM" id="SSF57610">
    <property type="entry name" value="Thyroglobulin type-1 domain"/>
    <property type="match status" value="3"/>
</dbReference>
<dbReference type="InterPro" id="IPR036857">
    <property type="entry name" value="Thyroglobulin_1_sf"/>
</dbReference>
<keyword evidence="2" id="KW-0964">Secreted</keyword>
<comment type="caution">
    <text evidence="5">Lacks conserved residue(s) required for the propagation of feature annotation.</text>
</comment>
<dbReference type="PROSITE" id="PS51162">
    <property type="entry name" value="THYROGLOBULIN_1_2"/>
    <property type="match status" value="2"/>
</dbReference>
<evidence type="ECO:0000313" key="7">
    <source>
        <dbReference type="EMBL" id="CAH2056383.1"/>
    </source>
</evidence>
<name>A0ABN8IFN0_9NEOP</name>
<gene>
    <name evidence="7" type="ORF">IPOD504_LOCUS9610</name>
</gene>
<evidence type="ECO:0000256" key="5">
    <source>
        <dbReference type="PROSITE-ProRule" id="PRU00500"/>
    </source>
</evidence>
<reference evidence="7" key="1">
    <citation type="submission" date="2022-03" db="EMBL/GenBank/DDBJ databases">
        <authorList>
            <person name="Martin H S."/>
        </authorList>
    </citation>
    <scope>NUCLEOTIDE SEQUENCE</scope>
</reference>
<dbReference type="InterPro" id="IPR000716">
    <property type="entry name" value="Thyroglobulin_1"/>
</dbReference>
<evidence type="ECO:0000259" key="6">
    <source>
        <dbReference type="PROSITE" id="PS51162"/>
    </source>
</evidence>